<evidence type="ECO:0000256" key="3">
    <source>
        <dbReference type="ARBA" id="ARBA00022516"/>
    </source>
</evidence>
<organism evidence="14 15">
    <name type="scientific">Myxococcus landrumensis</name>
    <dbReference type="NCBI Taxonomy" id="2813577"/>
    <lineage>
        <taxon>Bacteria</taxon>
        <taxon>Pseudomonadati</taxon>
        <taxon>Myxococcota</taxon>
        <taxon>Myxococcia</taxon>
        <taxon>Myxococcales</taxon>
        <taxon>Cystobacterineae</taxon>
        <taxon>Myxococcaceae</taxon>
        <taxon>Myxococcus</taxon>
    </lineage>
</organism>
<evidence type="ECO:0000256" key="9">
    <source>
        <dbReference type="ARBA" id="ARBA00023098"/>
    </source>
</evidence>
<keyword evidence="9" id="KW-0443">Lipid metabolism</keyword>
<evidence type="ECO:0000259" key="13">
    <source>
        <dbReference type="Pfam" id="PF00487"/>
    </source>
</evidence>
<sequence length="344" mass="39998">MSFLDRVLEPPSYGYEKNGQVHVPTAQTIAREFFSRLNIFRTRKNWLALAGWTTTLGLGIPLTLSFTHFFNIWFCLAGFVYGMVVLGTHGTIWFHRYATHRAFQFKNAFWRELCRNLVVKTISEEVYVISHHVHHAKAEQPGDPYNVKAGWLYCFLADVNHQGIHRDLNPKDYGQLCKLMDHTGVRLNSHAQYLKWGSLCHPAWTVLHFLLNWAAWYGIFFLVGGHALALALFGWAGVWVVGVRTFNYDGHGGGKDRRRDGIDFNRKDMSINQRWPGLITGEWHNNHHLYPHGARAGFLPYQFDPAWHVIRFGWRIGAVSTYRDFQEDFLERHYRPWLAAQKQA</sequence>
<keyword evidence="11" id="KW-0275">Fatty acid biosynthesis</keyword>
<evidence type="ECO:0000256" key="8">
    <source>
        <dbReference type="ARBA" id="ARBA00023004"/>
    </source>
</evidence>
<keyword evidence="10 12" id="KW-0472">Membrane</keyword>
<evidence type="ECO:0000313" key="14">
    <source>
        <dbReference type="EMBL" id="QSQ17696.1"/>
    </source>
</evidence>
<keyword evidence="5" id="KW-0276">Fatty acid metabolism</keyword>
<evidence type="ECO:0000256" key="12">
    <source>
        <dbReference type="SAM" id="Phobius"/>
    </source>
</evidence>
<keyword evidence="6 12" id="KW-1133">Transmembrane helix</keyword>
<dbReference type="Proteomes" id="UP000663090">
    <property type="component" value="Chromosome"/>
</dbReference>
<protein>
    <submittedName>
        <fullName evidence="14">Fatty acid desaturase</fullName>
    </submittedName>
</protein>
<feature type="domain" description="Fatty acid desaturase" evidence="13">
    <location>
        <begin position="73"/>
        <end position="292"/>
    </location>
</feature>
<feature type="transmembrane region" description="Helical" evidence="12">
    <location>
        <begin position="217"/>
        <end position="241"/>
    </location>
</feature>
<reference evidence="14 15" key="1">
    <citation type="submission" date="2021-02" db="EMBL/GenBank/DDBJ databases">
        <title>De Novo genome assembly of isolated myxobacteria.</title>
        <authorList>
            <person name="Stevens D.C."/>
        </authorList>
    </citation>
    <scope>NUCLEOTIDE SEQUENCE [LARGE SCALE GENOMIC DNA]</scope>
    <source>
        <strain evidence="14 15">SCHIC003</strain>
    </source>
</reference>
<evidence type="ECO:0000256" key="2">
    <source>
        <dbReference type="ARBA" id="ARBA00008749"/>
    </source>
</evidence>
<evidence type="ECO:0000256" key="7">
    <source>
        <dbReference type="ARBA" id="ARBA00023002"/>
    </source>
</evidence>
<keyword evidence="8" id="KW-0408">Iron</keyword>
<evidence type="ECO:0000256" key="4">
    <source>
        <dbReference type="ARBA" id="ARBA00022692"/>
    </source>
</evidence>
<dbReference type="Pfam" id="PF00487">
    <property type="entry name" value="FA_desaturase"/>
    <property type="match status" value="1"/>
</dbReference>
<keyword evidence="15" id="KW-1185">Reference proteome</keyword>
<comment type="similarity">
    <text evidence="2">Belongs to the fatty acid desaturase type 2 family.</text>
</comment>
<accession>A0ABX7NFT3</accession>
<dbReference type="InterPro" id="IPR005804">
    <property type="entry name" value="FA_desaturase_dom"/>
</dbReference>
<keyword evidence="4 12" id="KW-0812">Transmembrane</keyword>
<dbReference type="PANTHER" id="PTHR11351">
    <property type="entry name" value="ACYL-COA DESATURASE"/>
    <property type="match status" value="1"/>
</dbReference>
<evidence type="ECO:0000256" key="6">
    <source>
        <dbReference type="ARBA" id="ARBA00022989"/>
    </source>
</evidence>
<keyword evidence="3" id="KW-0444">Lipid biosynthesis</keyword>
<dbReference type="EMBL" id="CP071091">
    <property type="protein sequence ID" value="QSQ17696.1"/>
    <property type="molecule type" value="Genomic_DNA"/>
</dbReference>
<evidence type="ECO:0000256" key="5">
    <source>
        <dbReference type="ARBA" id="ARBA00022832"/>
    </source>
</evidence>
<gene>
    <name evidence="14" type="ORF">JY572_17395</name>
</gene>
<keyword evidence="7" id="KW-0560">Oxidoreductase</keyword>
<dbReference type="RefSeq" id="WP_206719315.1">
    <property type="nucleotide sequence ID" value="NZ_CP071091.1"/>
</dbReference>
<evidence type="ECO:0000256" key="1">
    <source>
        <dbReference type="ARBA" id="ARBA00004141"/>
    </source>
</evidence>
<dbReference type="InterPro" id="IPR015876">
    <property type="entry name" value="Acyl-CoA_DS"/>
</dbReference>
<dbReference type="PANTHER" id="PTHR11351:SF31">
    <property type="entry name" value="DESATURASE 1, ISOFORM A-RELATED"/>
    <property type="match status" value="1"/>
</dbReference>
<evidence type="ECO:0000313" key="15">
    <source>
        <dbReference type="Proteomes" id="UP000663090"/>
    </source>
</evidence>
<comment type="subcellular location">
    <subcellularLocation>
        <location evidence="1">Membrane</location>
        <topology evidence="1">Multi-pass membrane protein</topology>
    </subcellularLocation>
</comment>
<evidence type="ECO:0000256" key="10">
    <source>
        <dbReference type="ARBA" id="ARBA00023136"/>
    </source>
</evidence>
<feature type="transmembrane region" description="Helical" evidence="12">
    <location>
        <begin position="46"/>
        <end position="64"/>
    </location>
</feature>
<name>A0ABX7NFT3_9BACT</name>
<evidence type="ECO:0000256" key="11">
    <source>
        <dbReference type="ARBA" id="ARBA00023160"/>
    </source>
</evidence>
<proteinExistence type="inferred from homology"/>
<feature type="transmembrane region" description="Helical" evidence="12">
    <location>
        <begin position="70"/>
        <end position="94"/>
    </location>
</feature>